<dbReference type="OrthoDB" id="9999549at2"/>
<reference evidence="1 2" key="1">
    <citation type="submission" date="2016-10" db="EMBL/GenBank/DDBJ databases">
        <authorList>
            <person name="de Groot N.N."/>
        </authorList>
    </citation>
    <scope>NUCLEOTIDE SEQUENCE [LARGE SCALE GENOMIC DNA]</scope>
    <source>
        <strain evidence="1 2">DSM 28129</strain>
    </source>
</reference>
<organism evidence="1 2">
    <name type="scientific">Fontibacillus panacisegetis</name>
    <dbReference type="NCBI Taxonomy" id="670482"/>
    <lineage>
        <taxon>Bacteria</taxon>
        <taxon>Bacillati</taxon>
        <taxon>Bacillota</taxon>
        <taxon>Bacilli</taxon>
        <taxon>Bacillales</taxon>
        <taxon>Paenibacillaceae</taxon>
        <taxon>Fontibacillus</taxon>
    </lineage>
</organism>
<proteinExistence type="predicted"/>
<gene>
    <name evidence="1" type="ORF">SAMN04488542_10147</name>
</gene>
<evidence type="ECO:0000313" key="2">
    <source>
        <dbReference type="Proteomes" id="UP000198972"/>
    </source>
</evidence>
<dbReference type="EMBL" id="FNBG01000001">
    <property type="protein sequence ID" value="SDE58692.1"/>
    <property type="molecule type" value="Genomic_DNA"/>
</dbReference>
<keyword evidence="2" id="KW-1185">Reference proteome</keyword>
<accession>A0A1G7E4X4</accession>
<name>A0A1G7E4X4_9BACL</name>
<sequence length="218" mass="23677">MITILRGLKEKRRFVLLLTFMLAFTLVVSGLQAPQIANAGINTTSSIDIYLDGSTTPVGTITSSDINTATDYGNYQYSGRRNNGSTGYYTTYGASLTDLLNDVLSVSIYDTSDLIRVDFTSLVGPNYTRSFCNPQAQLFTDRNAYSDLDAVSPTITNVPAILSTTSATVGSSVSDDDAIRLFFGTTSTTEKNIPYFTSNISRIDLYTSGSCPVDHYAY</sequence>
<dbReference type="AlphaFoldDB" id="A0A1G7E4X4"/>
<dbReference type="RefSeq" id="WP_091225740.1">
    <property type="nucleotide sequence ID" value="NZ_FNBG01000001.1"/>
</dbReference>
<protein>
    <submittedName>
        <fullName evidence="1">Uncharacterized protein</fullName>
    </submittedName>
</protein>
<dbReference type="Proteomes" id="UP000198972">
    <property type="component" value="Unassembled WGS sequence"/>
</dbReference>
<evidence type="ECO:0000313" key="1">
    <source>
        <dbReference type="EMBL" id="SDE58692.1"/>
    </source>
</evidence>